<evidence type="ECO:0000313" key="4">
    <source>
        <dbReference type="EMBL" id="CAG9324746.1"/>
    </source>
</evidence>
<dbReference type="PROSITE" id="PS50088">
    <property type="entry name" value="ANK_REPEAT"/>
    <property type="match status" value="3"/>
</dbReference>
<evidence type="ECO:0000256" key="2">
    <source>
        <dbReference type="ARBA" id="ARBA00023043"/>
    </source>
</evidence>
<keyword evidence="1" id="KW-0677">Repeat</keyword>
<dbReference type="PRINTS" id="PR01415">
    <property type="entry name" value="ANKYRIN"/>
</dbReference>
<gene>
    <name evidence="4" type="ORF">BSTOLATCC_MIC36526</name>
</gene>
<dbReference type="SUPFAM" id="SSF48403">
    <property type="entry name" value="Ankyrin repeat"/>
    <property type="match status" value="1"/>
</dbReference>
<feature type="repeat" description="ANK" evidence="3">
    <location>
        <begin position="35"/>
        <end position="67"/>
    </location>
</feature>
<evidence type="ECO:0000313" key="5">
    <source>
        <dbReference type="Proteomes" id="UP001162131"/>
    </source>
</evidence>
<dbReference type="SMART" id="SM00248">
    <property type="entry name" value="ANK"/>
    <property type="match status" value="3"/>
</dbReference>
<reference evidence="4" key="1">
    <citation type="submission" date="2021-09" db="EMBL/GenBank/DDBJ databases">
        <authorList>
            <consortium name="AG Swart"/>
            <person name="Singh M."/>
            <person name="Singh A."/>
            <person name="Seah K."/>
            <person name="Emmerich C."/>
        </authorList>
    </citation>
    <scope>NUCLEOTIDE SEQUENCE</scope>
    <source>
        <strain evidence="4">ATCC30299</strain>
    </source>
</reference>
<dbReference type="EMBL" id="CAJZBQ010000036">
    <property type="protein sequence ID" value="CAG9324746.1"/>
    <property type="molecule type" value="Genomic_DNA"/>
</dbReference>
<dbReference type="PROSITE" id="PS50297">
    <property type="entry name" value="ANK_REP_REGION"/>
    <property type="match status" value="2"/>
</dbReference>
<dbReference type="Pfam" id="PF00023">
    <property type="entry name" value="Ank"/>
    <property type="match status" value="1"/>
</dbReference>
<organism evidence="4 5">
    <name type="scientific">Blepharisma stoltei</name>
    <dbReference type="NCBI Taxonomy" id="1481888"/>
    <lineage>
        <taxon>Eukaryota</taxon>
        <taxon>Sar</taxon>
        <taxon>Alveolata</taxon>
        <taxon>Ciliophora</taxon>
        <taxon>Postciliodesmatophora</taxon>
        <taxon>Heterotrichea</taxon>
        <taxon>Heterotrichida</taxon>
        <taxon>Blepharismidae</taxon>
        <taxon>Blepharisma</taxon>
    </lineage>
</organism>
<dbReference type="PANTHER" id="PTHR24198">
    <property type="entry name" value="ANKYRIN REPEAT AND PROTEIN KINASE DOMAIN-CONTAINING PROTEIN"/>
    <property type="match status" value="1"/>
</dbReference>
<comment type="caution">
    <text evidence="4">The sequence shown here is derived from an EMBL/GenBank/DDBJ whole genome shotgun (WGS) entry which is preliminary data.</text>
</comment>
<dbReference type="InterPro" id="IPR036770">
    <property type="entry name" value="Ankyrin_rpt-contain_sf"/>
</dbReference>
<sequence>MSIGLKTEILGNKQENIERANTSLKSKNINYKNSYGHTPLALAVKEGHLETVWELINQGADINATNDVGQSILFLACWHNRENLAKLLIDKNAKIDLADNRGWTPLTISVYHNYTNIIEILLNAGCNVEYKDCFGKTPAERAKNIDTVILLQKAAESRKNKRWNLASSAKNPTENLSTSLDSKYKEILAGIPIKSSHSRHISEALISIQSEPSFKSFSRNTTPNRLKTNLSTISESVKPDFRRKIKEGMENYINSSARKFEEKFKNDWFKKMGQTLNEHLKNTKISLEKEAENLLNKIWKDTSIKSKEIIPKLNSQKKNEPHCRNKIKKIRSYSEGNIKIENSVYIQTESINDVASQILRHAERQYMKIQEKAKKASLSKIAKEINTKVSESKHIIILNFQDTLTNVEASLKSHIENTLNNKLEEISYQNFSFSNRYIEPVPKKDEDYSFIDDIIKDNPMENDIFQKKIAGSGERNDLSQDSAFDYIESITKNYEQYRSPQAIPSKSNLKPRKVDNLAKEQSYLREMNLK</sequence>
<feature type="repeat" description="ANK" evidence="3">
    <location>
        <begin position="68"/>
        <end position="100"/>
    </location>
</feature>
<name>A0AAU9JFI1_9CILI</name>
<dbReference type="AlphaFoldDB" id="A0AAU9JFI1"/>
<dbReference type="PANTHER" id="PTHR24198:SF165">
    <property type="entry name" value="ANKYRIN REPEAT-CONTAINING PROTEIN-RELATED"/>
    <property type="match status" value="1"/>
</dbReference>
<keyword evidence="2 3" id="KW-0040">ANK repeat</keyword>
<dbReference type="Pfam" id="PF12796">
    <property type="entry name" value="Ank_2"/>
    <property type="match status" value="1"/>
</dbReference>
<evidence type="ECO:0000256" key="1">
    <source>
        <dbReference type="ARBA" id="ARBA00022737"/>
    </source>
</evidence>
<dbReference type="Proteomes" id="UP001162131">
    <property type="component" value="Unassembled WGS sequence"/>
</dbReference>
<accession>A0AAU9JFI1</accession>
<feature type="repeat" description="ANK" evidence="3">
    <location>
        <begin position="101"/>
        <end position="133"/>
    </location>
</feature>
<dbReference type="Gene3D" id="1.25.40.20">
    <property type="entry name" value="Ankyrin repeat-containing domain"/>
    <property type="match status" value="1"/>
</dbReference>
<evidence type="ECO:0008006" key="6">
    <source>
        <dbReference type="Google" id="ProtNLM"/>
    </source>
</evidence>
<keyword evidence="5" id="KW-1185">Reference proteome</keyword>
<proteinExistence type="predicted"/>
<evidence type="ECO:0000256" key="3">
    <source>
        <dbReference type="PROSITE-ProRule" id="PRU00023"/>
    </source>
</evidence>
<protein>
    <recommendedName>
        <fullName evidence="6">Ankyrin repeat domain-containing protein</fullName>
    </recommendedName>
</protein>
<dbReference type="InterPro" id="IPR002110">
    <property type="entry name" value="Ankyrin_rpt"/>
</dbReference>